<reference evidence="2 3" key="1">
    <citation type="submission" date="2016-10" db="EMBL/GenBank/DDBJ databases">
        <authorList>
            <person name="de Groot N.N."/>
        </authorList>
    </citation>
    <scope>NUCLEOTIDE SEQUENCE [LARGE SCALE GENOMIC DNA]</scope>
    <source>
        <strain evidence="2 3">ATCC 51327</strain>
    </source>
</reference>
<dbReference type="Pfam" id="PF02120">
    <property type="entry name" value="Flg_hook"/>
    <property type="match status" value="1"/>
</dbReference>
<organism evidence="2 3">
    <name type="scientific">Halanaerobium salsuginis</name>
    <dbReference type="NCBI Taxonomy" id="29563"/>
    <lineage>
        <taxon>Bacteria</taxon>
        <taxon>Bacillati</taxon>
        <taxon>Bacillota</taxon>
        <taxon>Clostridia</taxon>
        <taxon>Halanaerobiales</taxon>
        <taxon>Halanaerobiaceae</taxon>
        <taxon>Halanaerobium</taxon>
    </lineage>
</organism>
<keyword evidence="2" id="KW-0282">Flagellum</keyword>
<gene>
    <name evidence="2" type="ORF">SAMN02983006_02013</name>
</gene>
<keyword evidence="2" id="KW-0969">Cilium</keyword>
<dbReference type="OrthoDB" id="1777809at2"/>
<dbReference type="Proteomes" id="UP000199006">
    <property type="component" value="Unassembled WGS sequence"/>
</dbReference>
<proteinExistence type="predicted"/>
<dbReference type="CDD" id="cd17470">
    <property type="entry name" value="T3SS_Flik_C"/>
    <property type="match status" value="1"/>
</dbReference>
<sequence length="534" mass="59057">METMSKVNIFQMKSNYVKSKSKNFLPEDKANSSFQSVLQELQNKSVSTKTQFKNKSSSNKLDEQQFLKKLSKISQKDEKEAPAELLALLQSGNLSSEQRNLVGKLLLSLQNGNLKLQDIKAALFANKELAQEALPVFTTGLNSENVEPKTAENELLIELEKLNSALANNNLSAAAKSNLESKLKEIVLALNESDSQQPFFTEQDLNALLQSNKPLEQIESLLAQLKTNFSAKQATDYLGPQLEKAANLAAELNNSLFSGQQQEVESTAEASSAILAQLKDLVDSKAAAQSPSSDQKNNLTELLTNRDLLQNISSEQMTANNKQDAKSSLNDLAARNSELIFNFSDSKSQSGNAVLTDLKSELKQPDNLQLKSQIVEQFNGQYSPDKNEIQIQLKPASLGKIDIALSYDNNELTGKMLVESQLVRSQLENSLHDLKADLAKQGINIQQFKIETAKPGPQQIEKQDQFAFEGQDAAFSDSETGSNQEYEQRHIFQGQYYIQQVGAGLDDSADNLLMQQQEIINRLAFSNEAVNLLA</sequence>
<feature type="domain" description="Flagellar hook-length control protein-like C-terminal" evidence="1">
    <location>
        <begin position="377"/>
        <end position="458"/>
    </location>
</feature>
<dbReference type="InterPro" id="IPR021136">
    <property type="entry name" value="Flagellar_hook_control-like_C"/>
</dbReference>
<dbReference type="InterPro" id="IPR038610">
    <property type="entry name" value="FliK-like_C_sf"/>
</dbReference>
<dbReference type="RefSeq" id="WP_089862083.1">
    <property type="nucleotide sequence ID" value="NZ_FOTI01000031.1"/>
</dbReference>
<evidence type="ECO:0000313" key="2">
    <source>
        <dbReference type="EMBL" id="SFL78253.1"/>
    </source>
</evidence>
<evidence type="ECO:0000313" key="3">
    <source>
        <dbReference type="Proteomes" id="UP000199006"/>
    </source>
</evidence>
<keyword evidence="3" id="KW-1185">Reference proteome</keyword>
<evidence type="ECO:0000259" key="1">
    <source>
        <dbReference type="Pfam" id="PF02120"/>
    </source>
</evidence>
<dbReference type="EMBL" id="FOTI01000031">
    <property type="protein sequence ID" value="SFL78253.1"/>
    <property type="molecule type" value="Genomic_DNA"/>
</dbReference>
<accession>A0A1I4KI26</accession>
<dbReference type="STRING" id="29563.SAMN02983006_02013"/>
<dbReference type="AlphaFoldDB" id="A0A1I4KI26"/>
<protein>
    <submittedName>
        <fullName evidence="2">Flagellar hook-length control protein FliK</fullName>
    </submittedName>
</protein>
<name>A0A1I4KI26_9FIRM</name>
<dbReference type="Gene3D" id="3.30.750.140">
    <property type="match status" value="1"/>
</dbReference>
<keyword evidence="2" id="KW-0966">Cell projection</keyword>